<dbReference type="Gene3D" id="1.10.1760.20">
    <property type="match status" value="1"/>
</dbReference>
<evidence type="ECO:0000313" key="2">
    <source>
        <dbReference type="EMBL" id="WWD85332.1"/>
    </source>
</evidence>
<name>A0ABZ2F026_9FIRM</name>
<evidence type="ECO:0000313" key="3">
    <source>
        <dbReference type="Proteomes" id="UP001348492"/>
    </source>
</evidence>
<keyword evidence="1" id="KW-0812">Transmembrane</keyword>
<keyword evidence="1" id="KW-0472">Membrane</keyword>
<evidence type="ECO:0000256" key="1">
    <source>
        <dbReference type="SAM" id="Phobius"/>
    </source>
</evidence>
<feature type="transmembrane region" description="Helical" evidence="1">
    <location>
        <begin position="6"/>
        <end position="35"/>
    </location>
</feature>
<feature type="transmembrane region" description="Helical" evidence="1">
    <location>
        <begin position="47"/>
        <end position="67"/>
    </location>
</feature>
<organism evidence="2 3">
    <name type="scientific">Terrisporobacter glycolicus ATCC 14880 = DSM 1288</name>
    <dbReference type="NCBI Taxonomy" id="1121315"/>
    <lineage>
        <taxon>Bacteria</taxon>
        <taxon>Bacillati</taxon>
        <taxon>Bacillota</taxon>
        <taxon>Clostridia</taxon>
        <taxon>Peptostreptococcales</taxon>
        <taxon>Peptostreptococcaceae</taxon>
        <taxon>Terrisporobacter</taxon>
    </lineage>
</organism>
<dbReference type="EMBL" id="CP117523">
    <property type="protein sequence ID" value="WWD85332.1"/>
    <property type="molecule type" value="Genomic_DNA"/>
</dbReference>
<evidence type="ECO:0008006" key="4">
    <source>
        <dbReference type="Google" id="ProtNLM"/>
    </source>
</evidence>
<keyword evidence="1" id="KW-1133">Transmembrane helix</keyword>
<feature type="transmembrane region" description="Helical" evidence="1">
    <location>
        <begin position="102"/>
        <end position="122"/>
    </location>
</feature>
<protein>
    <recommendedName>
        <fullName evidence="4">Rod shape-determining protein MreD</fullName>
    </recommendedName>
</protein>
<reference evidence="2 3" key="1">
    <citation type="journal article" date="2023" name="PLoS ONE">
        <title>Genome-based metabolic and phylogenomic analysis of three Terrisporobacter species.</title>
        <authorList>
            <person name="Boer T."/>
            <person name="Bengelsdorf F.R."/>
            <person name="Bomeke M."/>
            <person name="Daniel R."/>
            <person name="Poehlein A."/>
        </authorList>
    </citation>
    <scope>NUCLEOTIDE SEQUENCE [LARGE SCALE GENOMIC DNA]</scope>
    <source>
        <strain evidence="2 3">DSM 1288</strain>
    </source>
</reference>
<accession>A0ABZ2F026</accession>
<sequence>MSRKIAYSGILLSLNIILLLLVNIIPINTLFLLGLASLPIAIVIMEYGPKVGIIFYIGSVLLSFMIMTNKAQWILYIFTFGIYGLVKYIIEKDRSFIQEYILKFLVANILIIFAYIILKQFVYIPVNIFTILIFEIAFIVYDFVYSQFIDFYNDEFRRFVKR</sequence>
<feature type="transmembrane region" description="Helical" evidence="1">
    <location>
        <begin position="73"/>
        <end position="90"/>
    </location>
</feature>
<keyword evidence="3" id="KW-1185">Reference proteome</keyword>
<dbReference type="Proteomes" id="UP001348492">
    <property type="component" value="Chromosome"/>
</dbReference>
<dbReference type="RefSeq" id="WP_018590056.1">
    <property type="nucleotide sequence ID" value="NZ_AUUB01000016.1"/>
</dbReference>
<proteinExistence type="predicted"/>
<feature type="transmembrane region" description="Helical" evidence="1">
    <location>
        <begin position="128"/>
        <end position="152"/>
    </location>
</feature>
<gene>
    <name evidence="2" type="ORF">TEGL_38000</name>
</gene>